<dbReference type="InterPro" id="IPR036633">
    <property type="entry name" value="Prn/Lys/Arg_de-COase_C_sf"/>
</dbReference>
<dbReference type="InterPro" id="IPR015424">
    <property type="entry name" value="PyrdxlP-dep_Trfase"/>
</dbReference>
<feature type="domain" description="Orn/Lys/Arg decarboxylases family 1 pyridoxal-P attachment site" evidence="6">
    <location>
        <begin position="5"/>
        <end position="371"/>
    </location>
</feature>
<feature type="domain" description="Orn/Lys/Arg decarboxylase C-terminal" evidence="7">
    <location>
        <begin position="409"/>
        <end position="459"/>
    </location>
</feature>
<organism evidence="8 9">
    <name type="scientific">Candidatus Clostridium eludens</name>
    <dbReference type="NCBI Taxonomy" id="3381663"/>
    <lineage>
        <taxon>Bacteria</taxon>
        <taxon>Bacillati</taxon>
        <taxon>Bacillota</taxon>
        <taxon>Clostridia</taxon>
        <taxon>Eubacteriales</taxon>
        <taxon>Clostridiaceae</taxon>
        <taxon>Clostridium</taxon>
    </lineage>
</organism>
<dbReference type="Pfam" id="PF03711">
    <property type="entry name" value="OKR_DC_1_C"/>
    <property type="match status" value="1"/>
</dbReference>
<dbReference type="Gene3D" id="3.90.105.10">
    <property type="entry name" value="Molybdopterin biosynthesis moea protein, domain 2"/>
    <property type="match status" value="1"/>
</dbReference>
<name>A0ABW8SI16_9CLOT</name>
<keyword evidence="8" id="KW-0808">Transferase</keyword>
<evidence type="ECO:0000313" key="8">
    <source>
        <dbReference type="EMBL" id="MFL0195640.1"/>
    </source>
</evidence>
<dbReference type="SUPFAM" id="SSF53383">
    <property type="entry name" value="PLP-dependent transferases"/>
    <property type="match status" value="1"/>
</dbReference>
<sequence>MSELPLLEGVLKYIQENNISFCMPGHKNGRGFFNTSIGRKFITDILKFDVTEVDGVDNFHNQKSIILDASERLRDFYGSKKSYFLVNGSTSGNMIMLFSSFNEGDKVLVERNCHRSIFNGIIMRKLNPVYLENIISKRLNAPICINVEHFLKILEQNKDAKGVVITYPNYYGICSNLKFIIEKAKEYNMKVLVDCAHGAHFGVHKNLPKSAVRMGADMVVTSAHKTLPSLTQTAYLHVNNEQELNKVDFYCSVFLSTSPSYMALCSMDYARFYLEKYGYKDYEKLIEISEYYREKINLIKGFNVIGRKDIFVHNKNLLSDIWDMDLTRYTINLEGDYSGNLLLTYLRKFKIQAEMSDNSNVVLIFSPFNKREEFEKLYTVLKSCDLKNFKCKRIDVMEYGTPKMEILPYEVVNLETEIIDLENSFGRIAGVNVIPYPPGIPILLMGELIDGDILKTIRYYVKFGADIIGIKDNKIQVVK</sequence>
<dbReference type="EMBL" id="JBJHZX010000010">
    <property type="protein sequence ID" value="MFL0195640.1"/>
    <property type="molecule type" value="Genomic_DNA"/>
</dbReference>
<comment type="caution">
    <text evidence="8">The sequence shown here is derived from an EMBL/GenBank/DDBJ whole genome shotgun (WGS) entry which is preliminary data.</text>
</comment>
<protein>
    <submittedName>
        <fullName evidence="8">Aminotransferase class I/II-fold pyridoxal phosphate-dependent enzyme</fullName>
    </submittedName>
</protein>
<dbReference type="SUPFAM" id="SSF55904">
    <property type="entry name" value="Ornithine decarboxylase C-terminal domain"/>
    <property type="match status" value="1"/>
</dbReference>
<evidence type="ECO:0000313" key="9">
    <source>
        <dbReference type="Proteomes" id="UP001623660"/>
    </source>
</evidence>
<evidence type="ECO:0000256" key="1">
    <source>
        <dbReference type="ARBA" id="ARBA00001933"/>
    </source>
</evidence>
<dbReference type="Pfam" id="PF01276">
    <property type="entry name" value="OKR_DC_1"/>
    <property type="match status" value="1"/>
</dbReference>
<dbReference type="RefSeq" id="WP_406791753.1">
    <property type="nucleotide sequence ID" value="NZ_JBJHZX010000010.1"/>
</dbReference>
<accession>A0ABW8SI16</accession>
<dbReference type="Proteomes" id="UP001623660">
    <property type="component" value="Unassembled WGS sequence"/>
</dbReference>
<reference evidence="8 9" key="1">
    <citation type="submission" date="2024-11" db="EMBL/GenBank/DDBJ databases">
        <authorList>
            <person name="Heng Y.C."/>
            <person name="Lim A.C.H."/>
            <person name="Lee J.K.Y."/>
            <person name="Kittelmann S."/>
        </authorList>
    </citation>
    <scope>NUCLEOTIDE SEQUENCE [LARGE SCALE GENOMIC DNA]</scope>
    <source>
        <strain evidence="8 9">WILCCON 0269</strain>
    </source>
</reference>
<dbReference type="InterPro" id="IPR000310">
    <property type="entry name" value="Orn/Lys/Arg_deCO2ase_major_dom"/>
</dbReference>
<evidence type="ECO:0000256" key="2">
    <source>
        <dbReference type="ARBA" id="ARBA00010671"/>
    </source>
</evidence>
<dbReference type="PANTHER" id="PTHR43277">
    <property type="entry name" value="ARGININE DECARBOXYLASE"/>
    <property type="match status" value="1"/>
</dbReference>
<keyword evidence="9" id="KW-1185">Reference proteome</keyword>
<evidence type="ECO:0000256" key="3">
    <source>
        <dbReference type="ARBA" id="ARBA00022793"/>
    </source>
</evidence>
<dbReference type="Gene3D" id="3.40.640.10">
    <property type="entry name" value="Type I PLP-dependent aspartate aminotransferase-like (Major domain)"/>
    <property type="match status" value="1"/>
</dbReference>
<dbReference type="InterPro" id="IPR015421">
    <property type="entry name" value="PyrdxlP-dep_Trfase_major"/>
</dbReference>
<comment type="similarity">
    <text evidence="2">Belongs to the Orn/Lys/Arg decarboxylase class-I family.</text>
</comment>
<keyword evidence="5" id="KW-0456">Lyase</keyword>
<comment type="cofactor">
    <cofactor evidence="1">
        <name>pyridoxal 5'-phosphate</name>
        <dbReference type="ChEBI" id="CHEBI:597326"/>
    </cofactor>
</comment>
<dbReference type="GO" id="GO:0008483">
    <property type="term" value="F:transaminase activity"/>
    <property type="evidence" value="ECO:0007669"/>
    <property type="project" value="UniProtKB-KW"/>
</dbReference>
<evidence type="ECO:0000256" key="4">
    <source>
        <dbReference type="ARBA" id="ARBA00022898"/>
    </source>
</evidence>
<gene>
    <name evidence="8" type="ORF">ACJDU8_08690</name>
</gene>
<proteinExistence type="inferred from homology"/>
<dbReference type="InterPro" id="IPR052357">
    <property type="entry name" value="Orn_Lys_Arg_decarboxylase-I"/>
</dbReference>
<evidence type="ECO:0000259" key="7">
    <source>
        <dbReference type="Pfam" id="PF03711"/>
    </source>
</evidence>
<dbReference type="PANTHER" id="PTHR43277:SF4">
    <property type="entry name" value="ARGININE DECARBOXYLASE"/>
    <property type="match status" value="1"/>
</dbReference>
<keyword evidence="4" id="KW-0663">Pyridoxal phosphate</keyword>
<evidence type="ECO:0000259" key="6">
    <source>
        <dbReference type="Pfam" id="PF01276"/>
    </source>
</evidence>
<dbReference type="CDD" id="cd00615">
    <property type="entry name" value="Orn_deC_like"/>
    <property type="match status" value="1"/>
</dbReference>
<evidence type="ECO:0000256" key="5">
    <source>
        <dbReference type="ARBA" id="ARBA00023239"/>
    </source>
</evidence>
<keyword evidence="3" id="KW-0210">Decarboxylase</keyword>
<keyword evidence="8" id="KW-0032">Aminotransferase</keyword>
<dbReference type="InterPro" id="IPR008286">
    <property type="entry name" value="Prn/Lys/Arg_de-COase_C"/>
</dbReference>